<sequence length="297" mass="31778">MVYFILDYHKQNKTFLCGAARPERKEHKKMEERNQPRRPRRDAEQPQQKSESLIYGKNPVTELLKSGSGVDTVLIAEGMAPAVAAYYTALAKEAGATVKRVHPNKLRLMTGTESHQGVAAFASEIEYATVEDLLAAAKAKGEPPFLVLSDGIEDPHNLGAVMRSALLCGAHGIVIPKRGGASVTPTVIKSSAGAAERLPVARVANIGETIRRLKEQGVFVYCADMDGVSLRKNNLTGPIALVLGSEGSGVSQLVKKLCDGVVRLDMAAPGTGVDSYNVSVAAGIILYEIQSQRAVEE</sequence>
<evidence type="ECO:0000259" key="5">
    <source>
        <dbReference type="SMART" id="SM00967"/>
    </source>
</evidence>
<dbReference type="Proteomes" id="UP000250550">
    <property type="component" value="Unassembled WGS sequence"/>
</dbReference>
<evidence type="ECO:0000313" key="6">
    <source>
        <dbReference type="EMBL" id="PDX73553.1"/>
    </source>
</evidence>
<dbReference type="SUPFAM" id="SSF55315">
    <property type="entry name" value="L30e-like"/>
    <property type="match status" value="1"/>
</dbReference>
<dbReference type="GO" id="GO:0032259">
    <property type="term" value="P:methylation"/>
    <property type="evidence" value="ECO:0007669"/>
    <property type="project" value="UniProtKB-KW"/>
</dbReference>
<reference evidence="6" key="2">
    <citation type="submission" date="2017-07" db="EMBL/GenBank/DDBJ databases">
        <authorList>
            <person name="Sun Z.S."/>
            <person name="Albrecht U."/>
            <person name="Echele G."/>
            <person name="Lee C.C."/>
        </authorList>
    </citation>
    <scope>NUCLEOTIDE SEQUENCE</scope>
    <source>
        <strain evidence="6">CNCM I 4546</strain>
    </source>
</reference>
<name>A0A2A7A3E7_9FIRM</name>
<comment type="caution">
    <text evidence="6">The sequence shown here is derived from an EMBL/GenBank/DDBJ whole genome shotgun (WGS) entry which is preliminary data.</text>
</comment>
<evidence type="ECO:0000256" key="1">
    <source>
        <dbReference type="ARBA" id="ARBA00007228"/>
    </source>
</evidence>
<evidence type="ECO:0000256" key="3">
    <source>
        <dbReference type="ARBA" id="ARBA00022679"/>
    </source>
</evidence>
<dbReference type="Pfam" id="PF00588">
    <property type="entry name" value="SpoU_methylase"/>
    <property type="match status" value="1"/>
</dbReference>
<keyword evidence="2 6" id="KW-0489">Methyltransferase</keyword>
<dbReference type="Gene3D" id="3.30.1330.30">
    <property type="match status" value="1"/>
</dbReference>
<dbReference type="SMART" id="SM00967">
    <property type="entry name" value="SpoU_sub_bind"/>
    <property type="match status" value="1"/>
</dbReference>
<dbReference type="Proteomes" id="UP000260782">
    <property type="component" value="Unassembled WGS sequence"/>
</dbReference>
<evidence type="ECO:0000313" key="8">
    <source>
        <dbReference type="EMBL" id="RGB86754.1"/>
    </source>
</evidence>
<dbReference type="GO" id="GO:0003723">
    <property type="term" value="F:RNA binding"/>
    <property type="evidence" value="ECO:0007669"/>
    <property type="project" value="InterPro"/>
</dbReference>
<dbReference type="InterPro" id="IPR013123">
    <property type="entry name" value="SpoU_subst-bd"/>
</dbReference>
<dbReference type="GO" id="GO:0005829">
    <property type="term" value="C:cytosol"/>
    <property type="evidence" value="ECO:0007669"/>
    <property type="project" value="TreeGrafter"/>
</dbReference>
<dbReference type="GO" id="GO:0006396">
    <property type="term" value="P:RNA processing"/>
    <property type="evidence" value="ECO:0007669"/>
    <property type="project" value="InterPro"/>
</dbReference>
<dbReference type="Proteomes" id="UP000219901">
    <property type="component" value="Unassembled WGS sequence"/>
</dbReference>
<dbReference type="GO" id="GO:0008173">
    <property type="term" value="F:RNA methyltransferase activity"/>
    <property type="evidence" value="ECO:0007669"/>
    <property type="project" value="InterPro"/>
</dbReference>
<dbReference type="PANTHER" id="PTHR46429">
    <property type="entry name" value="23S RRNA (GUANOSINE-2'-O-)-METHYLTRANSFERASE RLMB"/>
    <property type="match status" value="1"/>
</dbReference>
<evidence type="ECO:0000256" key="4">
    <source>
        <dbReference type="SAM" id="MobiDB-lite"/>
    </source>
</evidence>
<reference evidence="12 13" key="4">
    <citation type="submission" date="2018-08" db="EMBL/GenBank/DDBJ databases">
        <title>A genome reference for cultivated species of the human gut microbiota.</title>
        <authorList>
            <person name="Zou Y."/>
            <person name="Xue W."/>
            <person name="Luo G."/>
        </authorList>
    </citation>
    <scope>NUCLEOTIDE SEQUENCE [LARGE SCALE GENOMIC DNA]</scope>
    <source>
        <strain evidence="9 13">AF29-11BH</strain>
        <strain evidence="8 12">AF31-14AC</strain>
    </source>
</reference>
<dbReference type="EMBL" id="QVEW01000006">
    <property type="protein sequence ID" value="RGB97963.1"/>
    <property type="molecule type" value="Genomic_DNA"/>
</dbReference>
<dbReference type="Gene3D" id="3.40.1280.10">
    <property type="match status" value="1"/>
</dbReference>
<dbReference type="InterPro" id="IPR029028">
    <property type="entry name" value="Alpha/beta_knot_MTases"/>
</dbReference>
<comment type="similarity">
    <text evidence="1">Belongs to the class IV-like SAM-binding methyltransferase superfamily. RNA methyltransferase TrmH family.</text>
</comment>
<dbReference type="RefSeq" id="WP_015536864.1">
    <property type="nucleotide sequence ID" value="NZ_BNEV01000125.1"/>
</dbReference>
<evidence type="ECO:0000313" key="7">
    <source>
        <dbReference type="EMBL" id="RAW65578.1"/>
    </source>
</evidence>
<dbReference type="EMBL" id="PRLF01000006">
    <property type="protein sequence ID" value="RAW65578.1"/>
    <property type="molecule type" value="Genomic_DNA"/>
</dbReference>
<feature type="region of interest" description="Disordered" evidence="4">
    <location>
        <begin position="19"/>
        <end position="56"/>
    </location>
</feature>
<dbReference type="InterPro" id="IPR029064">
    <property type="entry name" value="Ribosomal_eL30-like_sf"/>
</dbReference>
<feature type="domain" description="RNA 2-O ribose methyltransferase substrate binding" evidence="5">
    <location>
        <begin position="53"/>
        <end position="128"/>
    </location>
</feature>
<dbReference type="FunFam" id="3.40.1280.10:FF:000008">
    <property type="entry name" value="Group 3 RNA methyltransferase TrmH"/>
    <property type="match status" value="1"/>
</dbReference>
<dbReference type="InterPro" id="IPR001537">
    <property type="entry name" value="SpoU_MeTrfase"/>
</dbReference>
<dbReference type="InterPro" id="IPR004441">
    <property type="entry name" value="rRNA_MeTrfase_TrmH"/>
</dbReference>
<dbReference type="EMBL" id="QVES01000006">
    <property type="protein sequence ID" value="RGB86754.1"/>
    <property type="molecule type" value="Genomic_DNA"/>
</dbReference>
<dbReference type="AlphaFoldDB" id="A0A2A7A3E7"/>
<gene>
    <name evidence="8" type="primary">rlmB</name>
    <name evidence="7" type="ORF">C4N21_05905</name>
    <name evidence="6" type="ORF">CGS55_01760</name>
    <name evidence="9" type="ORF">DWZ04_06815</name>
    <name evidence="8" type="ORF">DWZ25_07630</name>
</gene>
<evidence type="ECO:0000256" key="2">
    <source>
        <dbReference type="ARBA" id="ARBA00022603"/>
    </source>
</evidence>
<dbReference type="Proteomes" id="UP000260783">
    <property type="component" value="Unassembled WGS sequence"/>
</dbReference>
<dbReference type="SUPFAM" id="SSF75217">
    <property type="entry name" value="alpha/beta knot"/>
    <property type="match status" value="1"/>
</dbReference>
<evidence type="ECO:0000313" key="11">
    <source>
        <dbReference type="Proteomes" id="UP000250550"/>
    </source>
</evidence>
<reference evidence="7 11" key="3">
    <citation type="submission" date="2018-02" db="EMBL/GenBank/DDBJ databases">
        <title>Complete genome sequencing of Faecalibacterium prausnitzii strains isolated from the human gut.</title>
        <authorList>
            <person name="Fitzgerald B.C."/>
            <person name="Shkoporov A.N."/>
            <person name="Ross P.R."/>
            <person name="Hill C."/>
        </authorList>
    </citation>
    <scope>NUCLEOTIDE SEQUENCE [LARGE SCALE GENOMIC DNA]</scope>
    <source>
        <strain evidence="7 11">APC924/119</strain>
    </source>
</reference>
<accession>A0A2A7A3E7</accession>
<dbReference type="Pfam" id="PF08032">
    <property type="entry name" value="SpoU_sub_bind"/>
    <property type="match status" value="1"/>
</dbReference>
<dbReference type="PANTHER" id="PTHR46429:SF1">
    <property type="entry name" value="23S RRNA (GUANOSINE-2'-O-)-METHYLTRANSFERASE RLMB"/>
    <property type="match status" value="1"/>
</dbReference>
<organism evidence="6 10">
    <name type="scientific">Faecalibacterium prausnitzii</name>
    <dbReference type="NCBI Taxonomy" id="853"/>
    <lineage>
        <taxon>Bacteria</taxon>
        <taxon>Bacillati</taxon>
        <taxon>Bacillota</taxon>
        <taxon>Clostridia</taxon>
        <taxon>Eubacteriales</taxon>
        <taxon>Oscillospiraceae</taxon>
        <taxon>Faecalibacterium</taxon>
    </lineage>
</organism>
<evidence type="ECO:0000313" key="9">
    <source>
        <dbReference type="EMBL" id="RGB97963.1"/>
    </source>
</evidence>
<dbReference type="NCBIfam" id="TIGR00186">
    <property type="entry name" value="rRNA_methyl_3"/>
    <property type="match status" value="1"/>
</dbReference>
<protein>
    <submittedName>
        <fullName evidence="6">23S rRNA (Guanosine(2251)-2'-O)-methyltransferase RlmB</fullName>
    </submittedName>
</protein>
<evidence type="ECO:0000313" key="13">
    <source>
        <dbReference type="Proteomes" id="UP000260783"/>
    </source>
</evidence>
<dbReference type="EMBL" id="NMTV01000017">
    <property type="protein sequence ID" value="PDX73553.1"/>
    <property type="molecule type" value="Genomic_DNA"/>
</dbReference>
<proteinExistence type="inferred from homology"/>
<feature type="compositionally biased region" description="Basic and acidic residues" evidence="4">
    <location>
        <begin position="21"/>
        <end position="35"/>
    </location>
</feature>
<reference evidence="6 10" key="1">
    <citation type="journal article" date="2017" name="Front. Microbiol.">
        <title>New Insights into the Diversity of the Genus Faecalibacterium.</title>
        <authorList>
            <person name="Benevides L."/>
            <person name="Burman S."/>
            <person name="Martin R."/>
            <person name="Robert V."/>
            <person name="Thomas M."/>
            <person name="Miquel S."/>
            <person name="Chain F."/>
            <person name="Sokol H."/>
            <person name="Bermudez-Humaran L.G."/>
            <person name="Morrison M."/>
            <person name="Langella P."/>
            <person name="Azevedo V.A."/>
            <person name="Chatel J.M."/>
            <person name="Soares S."/>
        </authorList>
    </citation>
    <scope>NUCLEOTIDE SEQUENCE [LARGE SCALE GENOMIC DNA]</scope>
    <source>
        <strain evidence="6 10">CNCM I 4546</strain>
    </source>
</reference>
<dbReference type="InterPro" id="IPR029026">
    <property type="entry name" value="tRNA_m1G_MTases_N"/>
</dbReference>
<evidence type="ECO:0000313" key="10">
    <source>
        <dbReference type="Proteomes" id="UP000219901"/>
    </source>
</evidence>
<evidence type="ECO:0000313" key="12">
    <source>
        <dbReference type="Proteomes" id="UP000260782"/>
    </source>
</evidence>
<keyword evidence="3 6" id="KW-0808">Transferase</keyword>
<dbReference type="CDD" id="cd18103">
    <property type="entry name" value="SpoU-like_RlmB"/>
    <property type="match status" value="1"/>
</dbReference>